<organism evidence="4 5">
    <name type="scientific">Aspergillus wentii DTO 134E9</name>
    <dbReference type="NCBI Taxonomy" id="1073089"/>
    <lineage>
        <taxon>Eukaryota</taxon>
        <taxon>Fungi</taxon>
        <taxon>Dikarya</taxon>
        <taxon>Ascomycota</taxon>
        <taxon>Pezizomycotina</taxon>
        <taxon>Eurotiomycetes</taxon>
        <taxon>Eurotiomycetidae</taxon>
        <taxon>Eurotiales</taxon>
        <taxon>Aspergillaceae</taxon>
        <taxon>Aspergillus</taxon>
        <taxon>Aspergillus subgen. Cremei</taxon>
    </lineage>
</organism>
<evidence type="ECO:0000313" key="5">
    <source>
        <dbReference type="Proteomes" id="UP000184383"/>
    </source>
</evidence>
<dbReference type="EMBL" id="KV878218">
    <property type="protein sequence ID" value="OJJ29861.1"/>
    <property type="molecule type" value="Genomic_DNA"/>
</dbReference>
<name>A0A1L9R4L3_ASPWE</name>
<evidence type="ECO:0000259" key="3">
    <source>
        <dbReference type="PROSITE" id="PS50157"/>
    </source>
</evidence>
<dbReference type="RefSeq" id="XP_040683538.1">
    <property type="nucleotide sequence ID" value="XM_040832215.1"/>
</dbReference>
<feature type="domain" description="C2H2-type" evidence="3">
    <location>
        <begin position="151"/>
        <end position="181"/>
    </location>
</feature>
<dbReference type="VEuPathDB" id="FungiDB:ASPWEDRAFT_188278"/>
<dbReference type="Gene3D" id="3.30.160.60">
    <property type="entry name" value="Classic Zinc Finger"/>
    <property type="match status" value="1"/>
</dbReference>
<dbReference type="PROSITE" id="PS50157">
    <property type="entry name" value="ZINC_FINGER_C2H2_2"/>
    <property type="match status" value="1"/>
</dbReference>
<dbReference type="GeneID" id="63748063"/>
<accession>A0A1L9R4L3</accession>
<keyword evidence="1" id="KW-0862">Zinc</keyword>
<keyword evidence="1" id="KW-0479">Metal-binding</keyword>
<sequence>MQTGLTLSPVALTAYPDIDDVPLDLEPITWDSSWGGTQSSDMFSGTDSYTSSMVNATSFDSRYNLPAVSYDAMYDRQGLAESTVAPSFNSAGVTHPNIESEQQESAEQLQPEQHPDGYKCRWEGCRYKRNFRRCIELDRHVRTIHIFPRSYHCNVDRCTRSFNRKDNLKEHKIRVHKLRRSTRE</sequence>
<protein>
    <recommendedName>
        <fullName evidence="3">C2H2-type domain-containing protein</fullName>
    </recommendedName>
</protein>
<dbReference type="Proteomes" id="UP000184383">
    <property type="component" value="Unassembled WGS sequence"/>
</dbReference>
<keyword evidence="1" id="KW-0863">Zinc-finger</keyword>
<dbReference type="GO" id="GO:0008270">
    <property type="term" value="F:zinc ion binding"/>
    <property type="evidence" value="ECO:0007669"/>
    <property type="project" value="UniProtKB-KW"/>
</dbReference>
<dbReference type="AlphaFoldDB" id="A0A1L9R4L3"/>
<evidence type="ECO:0000256" key="2">
    <source>
        <dbReference type="SAM" id="MobiDB-lite"/>
    </source>
</evidence>
<evidence type="ECO:0000256" key="1">
    <source>
        <dbReference type="PROSITE-ProRule" id="PRU00042"/>
    </source>
</evidence>
<proteinExistence type="predicted"/>
<dbReference type="SUPFAM" id="SSF57667">
    <property type="entry name" value="beta-beta-alpha zinc fingers"/>
    <property type="match status" value="1"/>
</dbReference>
<gene>
    <name evidence="4" type="ORF">ASPWEDRAFT_188278</name>
</gene>
<dbReference type="STRING" id="1073089.A0A1L9R4L3"/>
<feature type="compositionally biased region" description="Low complexity" evidence="2">
    <location>
        <begin position="99"/>
        <end position="112"/>
    </location>
</feature>
<dbReference type="InterPro" id="IPR036236">
    <property type="entry name" value="Znf_C2H2_sf"/>
</dbReference>
<evidence type="ECO:0000313" key="4">
    <source>
        <dbReference type="EMBL" id="OJJ29861.1"/>
    </source>
</evidence>
<reference evidence="5" key="1">
    <citation type="journal article" date="2017" name="Genome Biol.">
        <title>Comparative genomics reveals high biological diversity and specific adaptations in the industrially and medically important fungal genus Aspergillus.</title>
        <authorList>
            <person name="de Vries R.P."/>
            <person name="Riley R."/>
            <person name="Wiebenga A."/>
            <person name="Aguilar-Osorio G."/>
            <person name="Amillis S."/>
            <person name="Uchima C.A."/>
            <person name="Anderluh G."/>
            <person name="Asadollahi M."/>
            <person name="Askin M."/>
            <person name="Barry K."/>
            <person name="Battaglia E."/>
            <person name="Bayram O."/>
            <person name="Benocci T."/>
            <person name="Braus-Stromeyer S.A."/>
            <person name="Caldana C."/>
            <person name="Canovas D."/>
            <person name="Cerqueira G.C."/>
            <person name="Chen F."/>
            <person name="Chen W."/>
            <person name="Choi C."/>
            <person name="Clum A."/>
            <person name="Dos Santos R.A."/>
            <person name="Damasio A.R."/>
            <person name="Diallinas G."/>
            <person name="Emri T."/>
            <person name="Fekete E."/>
            <person name="Flipphi M."/>
            <person name="Freyberg S."/>
            <person name="Gallo A."/>
            <person name="Gournas C."/>
            <person name="Habgood R."/>
            <person name="Hainaut M."/>
            <person name="Harispe M.L."/>
            <person name="Henrissat B."/>
            <person name="Hilden K.S."/>
            <person name="Hope R."/>
            <person name="Hossain A."/>
            <person name="Karabika E."/>
            <person name="Karaffa L."/>
            <person name="Karanyi Z."/>
            <person name="Krasevec N."/>
            <person name="Kuo A."/>
            <person name="Kusch H."/>
            <person name="LaButti K."/>
            <person name="Lagendijk E.L."/>
            <person name="Lapidus A."/>
            <person name="Levasseur A."/>
            <person name="Lindquist E."/>
            <person name="Lipzen A."/>
            <person name="Logrieco A.F."/>
            <person name="MacCabe A."/>
            <person name="Maekelae M.R."/>
            <person name="Malavazi I."/>
            <person name="Melin P."/>
            <person name="Meyer V."/>
            <person name="Mielnichuk N."/>
            <person name="Miskei M."/>
            <person name="Molnar A.P."/>
            <person name="Mule G."/>
            <person name="Ngan C.Y."/>
            <person name="Orejas M."/>
            <person name="Orosz E."/>
            <person name="Ouedraogo J.P."/>
            <person name="Overkamp K.M."/>
            <person name="Park H.-S."/>
            <person name="Perrone G."/>
            <person name="Piumi F."/>
            <person name="Punt P.J."/>
            <person name="Ram A.F."/>
            <person name="Ramon A."/>
            <person name="Rauscher S."/>
            <person name="Record E."/>
            <person name="Riano-Pachon D.M."/>
            <person name="Robert V."/>
            <person name="Roehrig J."/>
            <person name="Ruller R."/>
            <person name="Salamov A."/>
            <person name="Salih N.S."/>
            <person name="Samson R.A."/>
            <person name="Sandor E."/>
            <person name="Sanguinetti M."/>
            <person name="Schuetze T."/>
            <person name="Sepcic K."/>
            <person name="Shelest E."/>
            <person name="Sherlock G."/>
            <person name="Sophianopoulou V."/>
            <person name="Squina F.M."/>
            <person name="Sun H."/>
            <person name="Susca A."/>
            <person name="Todd R.B."/>
            <person name="Tsang A."/>
            <person name="Unkles S.E."/>
            <person name="van de Wiele N."/>
            <person name="van Rossen-Uffink D."/>
            <person name="Oliveira J.V."/>
            <person name="Vesth T.C."/>
            <person name="Visser J."/>
            <person name="Yu J.-H."/>
            <person name="Zhou M."/>
            <person name="Andersen M.R."/>
            <person name="Archer D.B."/>
            <person name="Baker S.E."/>
            <person name="Benoit I."/>
            <person name="Brakhage A.A."/>
            <person name="Braus G.H."/>
            <person name="Fischer R."/>
            <person name="Frisvad J.C."/>
            <person name="Goldman G.H."/>
            <person name="Houbraken J."/>
            <person name="Oakley B."/>
            <person name="Pocsi I."/>
            <person name="Scazzocchio C."/>
            <person name="Seiboth B."/>
            <person name="vanKuyk P.A."/>
            <person name="Wortman J."/>
            <person name="Dyer P.S."/>
            <person name="Grigoriev I.V."/>
        </authorList>
    </citation>
    <scope>NUCLEOTIDE SEQUENCE [LARGE SCALE GENOMIC DNA]</scope>
    <source>
        <strain evidence="5">DTO 134E9</strain>
    </source>
</reference>
<dbReference type="InterPro" id="IPR013087">
    <property type="entry name" value="Znf_C2H2_type"/>
</dbReference>
<dbReference type="SMART" id="SM00355">
    <property type="entry name" value="ZnF_C2H2"/>
    <property type="match status" value="2"/>
</dbReference>
<keyword evidence="5" id="KW-1185">Reference proteome</keyword>
<dbReference type="OrthoDB" id="654211at2759"/>
<feature type="region of interest" description="Disordered" evidence="2">
    <location>
        <begin position="91"/>
        <end position="114"/>
    </location>
</feature>
<dbReference type="PROSITE" id="PS00028">
    <property type="entry name" value="ZINC_FINGER_C2H2_1"/>
    <property type="match status" value="1"/>
</dbReference>